<dbReference type="EMBL" id="BIMN01000001">
    <property type="protein sequence ID" value="GCE63348.1"/>
    <property type="molecule type" value="Genomic_DNA"/>
</dbReference>
<feature type="transmembrane region" description="Helical" evidence="1">
    <location>
        <begin position="29"/>
        <end position="47"/>
    </location>
</feature>
<dbReference type="AlphaFoldDB" id="A0A478FPJ4"/>
<keyword evidence="1" id="KW-0812">Transmembrane</keyword>
<gene>
    <name evidence="2" type="ORF">MHSWG343_03370</name>
</gene>
<proteinExistence type="predicted"/>
<accession>A0A478FPJ4</accession>
<evidence type="ECO:0000313" key="3">
    <source>
        <dbReference type="Proteomes" id="UP000324831"/>
    </source>
</evidence>
<name>A0A478FPJ4_9MOLU</name>
<sequence length="177" mass="21293">MFILRSIPFRGTNNYDLLVVRDALFGMDFFAYAGVIIMFWANSLYMYHGFIRITKSEYAHIMNLNKLEDSIIEKIMEFLDKLGIKSVDNRKNQKLFEAIEKFNWKNCLYCFLWTMIWLFPRLIFLLIFVQIKKILVRLFVRVTLLVKCGKNLLLNSLLLNTWSKLKTEQWRSKIWIN</sequence>
<organism evidence="2 3">
    <name type="scientific">Candidatus Mycoplasma haematohominis</name>
    <dbReference type="NCBI Taxonomy" id="1494318"/>
    <lineage>
        <taxon>Bacteria</taxon>
        <taxon>Bacillati</taxon>
        <taxon>Mycoplasmatota</taxon>
        <taxon>Mollicutes</taxon>
        <taxon>Mycoplasmataceae</taxon>
        <taxon>Mycoplasma</taxon>
    </lineage>
</organism>
<reference evidence="2 3" key="1">
    <citation type="submission" date="2019-01" db="EMBL/GenBank/DDBJ databases">
        <title>Draft genome sequences of Candidatus Mycoplasma haemohominis SWG34-3 identified from a patient with pyrexia, anemia and liver dysfunction.</title>
        <authorList>
            <person name="Sekizuka T."/>
            <person name="Hattori N."/>
            <person name="Katano H."/>
            <person name="Takuma T."/>
            <person name="Ito T."/>
            <person name="Arai N."/>
            <person name="Yanai R."/>
            <person name="Ishii S."/>
            <person name="Miura Y."/>
            <person name="Tokunaga T."/>
            <person name="Watanabe H."/>
            <person name="Nomura N."/>
            <person name="Eguchi J."/>
            <person name="Arai T."/>
            <person name="Hasegawa H."/>
            <person name="Nakamaki T."/>
            <person name="Wakita T."/>
            <person name="Niki Y."/>
            <person name="Kuroda M."/>
        </authorList>
    </citation>
    <scope>NUCLEOTIDE SEQUENCE [LARGE SCALE GENOMIC DNA]</scope>
    <source>
        <strain evidence="2">SWG34-3</strain>
    </source>
</reference>
<keyword evidence="1" id="KW-1133">Transmembrane helix</keyword>
<dbReference type="Proteomes" id="UP000324831">
    <property type="component" value="Unassembled WGS sequence"/>
</dbReference>
<protein>
    <submittedName>
        <fullName evidence="2">Uncharacterized protein</fullName>
    </submittedName>
</protein>
<keyword evidence="1" id="KW-0472">Membrane</keyword>
<evidence type="ECO:0000313" key="2">
    <source>
        <dbReference type="EMBL" id="GCE63348.1"/>
    </source>
</evidence>
<evidence type="ECO:0000256" key="1">
    <source>
        <dbReference type="SAM" id="Phobius"/>
    </source>
</evidence>
<comment type="caution">
    <text evidence="2">The sequence shown here is derived from an EMBL/GenBank/DDBJ whole genome shotgun (WGS) entry which is preliminary data.</text>
</comment>
<feature type="transmembrane region" description="Helical" evidence="1">
    <location>
        <begin position="108"/>
        <end position="129"/>
    </location>
</feature>